<evidence type="ECO:0000256" key="3">
    <source>
        <dbReference type="ARBA" id="ARBA00022989"/>
    </source>
</evidence>
<dbReference type="InterPro" id="IPR019133">
    <property type="entry name" value="MIC60"/>
</dbReference>
<feature type="compositionally biased region" description="Low complexity" evidence="5">
    <location>
        <begin position="74"/>
        <end position="89"/>
    </location>
</feature>
<evidence type="ECO:0000256" key="2">
    <source>
        <dbReference type="ARBA" id="ARBA00022692"/>
    </source>
</evidence>
<sequence>MVSGKPPRRSKSPDDPVTIDLTAEETPSETATGVANGSADPAPEANEPSAAFTLGNAETASFSEQADSPSEAVSETGQAAQASTSTAAGELREARPAKSSPALSALVAAGIFGGLVALAGAGSMQYAGYLPAVSPQTKSPADTSALADQIAALKAEVANLASTPTTATDPRAEERLAALEAAIANQTTAPPDTAAIEELRQRLSETTAALDALKTEIAGNASALGETETRLNARLAEAEKKIDAPRSDVEMAKAIALTALKSATERGGPYMAELDALAAIAPEEPAIEGLRPHAATGIPSRAELTRQFGGVADAILAAIHQPDPNQGIGERLLSSALSVVKVRPVGNVEGATPEAIIARMEDKLQNGDLKGATIEWEGLPETGKTVSATFVSTLKTRIEIETLVGDALAATVSGKKG</sequence>
<feature type="region of interest" description="Disordered" evidence="5">
    <location>
        <begin position="1"/>
        <end position="96"/>
    </location>
</feature>
<accession>A0A7Y0FWS2</accession>
<name>A0A7Y0FWS2_9HYPH</name>
<evidence type="ECO:0000256" key="4">
    <source>
        <dbReference type="ARBA" id="ARBA00023136"/>
    </source>
</evidence>
<feature type="transmembrane region" description="Helical" evidence="6">
    <location>
        <begin position="102"/>
        <end position="124"/>
    </location>
</feature>
<reference evidence="7 8" key="1">
    <citation type="submission" date="2020-04" db="EMBL/GenBank/DDBJ databases">
        <title>Rhizobium sp. S-51 isolated from soil.</title>
        <authorList>
            <person name="Dahal R.H."/>
        </authorList>
    </citation>
    <scope>NUCLEOTIDE SEQUENCE [LARGE SCALE GENOMIC DNA]</scope>
    <source>
        <strain evidence="7 8">S-51</strain>
    </source>
</reference>
<comment type="caution">
    <text evidence="7">The sequence shown here is derived from an EMBL/GenBank/DDBJ whole genome shotgun (WGS) entry which is preliminary data.</text>
</comment>
<evidence type="ECO:0008006" key="9">
    <source>
        <dbReference type="Google" id="ProtNLM"/>
    </source>
</evidence>
<keyword evidence="2 6" id="KW-0812">Transmembrane</keyword>
<dbReference type="RefSeq" id="WP_169593700.1">
    <property type="nucleotide sequence ID" value="NZ_JABBGK010000003.1"/>
</dbReference>
<organism evidence="7 8">
    <name type="scientific">Rhizobium terricola</name>
    <dbReference type="NCBI Taxonomy" id="2728849"/>
    <lineage>
        <taxon>Bacteria</taxon>
        <taxon>Pseudomonadati</taxon>
        <taxon>Pseudomonadota</taxon>
        <taxon>Alphaproteobacteria</taxon>
        <taxon>Hyphomicrobiales</taxon>
        <taxon>Rhizobiaceae</taxon>
        <taxon>Rhizobium/Agrobacterium group</taxon>
        <taxon>Rhizobium</taxon>
    </lineage>
</organism>
<keyword evidence="4 6" id="KW-0472">Membrane</keyword>
<evidence type="ECO:0000313" key="7">
    <source>
        <dbReference type="EMBL" id="NML75792.1"/>
    </source>
</evidence>
<dbReference type="Proteomes" id="UP000541470">
    <property type="component" value="Unassembled WGS sequence"/>
</dbReference>
<dbReference type="Pfam" id="PF09731">
    <property type="entry name" value="Mitofilin"/>
    <property type="match status" value="1"/>
</dbReference>
<dbReference type="GO" id="GO:0016020">
    <property type="term" value="C:membrane"/>
    <property type="evidence" value="ECO:0007669"/>
    <property type="project" value="UniProtKB-SubCell"/>
</dbReference>
<keyword evidence="8" id="KW-1185">Reference proteome</keyword>
<evidence type="ECO:0000256" key="1">
    <source>
        <dbReference type="ARBA" id="ARBA00004370"/>
    </source>
</evidence>
<evidence type="ECO:0000256" key="5">
    <source>
        <dbReference type="SAM" id="MobiDB-lite"/>
    </source>
</evidence>
<gene>
    <name evidence="7" type="ORF">HHL25_16800</name>
</gene>
<protein>
    <recommendedName>
        <fullName evidence="9">Inner membrane protein</fullName>
    </recommendedName>
</protein>
<evidence type="ECO:0000313" key="8">
    <source>
        <dbReference type="Proteomes" id="UP000541470"/>
    </source>
</evidence>
<feature type="compositionally biased region" description="Polar residues" evidence="5">
    <location>
        <begin position="56"/>
        <end position="73"/>
    </location>
</feature>
<evidence type="ECO:0000256" key="6">
    <source>
        <dbReference type="SAM" id="Phobius"/>
    </source>
</evidence>
<dbReference type="AlphaFoldDB" id="A0A7Y0FWS2"/>
<feature type="compositionally biased region" description="Basic residues" evidence="5">
    <location>
        <begin position="1"/>
        <end position="10"/>
    </location>
</feature>
<dbReference type="EMBL" id="JABBGK010000003">
    <property type="protein sequence ID" value="NML75792.1"/>
    <property type="molecule type" value="Genomic_DNA"/>
</dbReference>
<keyword evidence="3 6" id="KW-1133">Transmembrane helix</keyword>
<proteinExistence type="predicted"/>
<comment type="subcellular location">
    <subcellularLocation>
        <location evidence="1">Membrane</location>
    </subcellularLocation>
</comment>